<gene>
    <name evidence="1" type="ORF">BpHYR1_021670</name>
</gene>
<evidence type="ECO:0000313" key="2">
    <source>
        <dbReference type="Proteomes" id="UP000276133"/>
    </source>
</evidence>
<dbReference type="AlphaFoldDB" id="A0A3M7RUU5"/>
<reference evidence="1 2" key="1">
    <citation type="journal article" date="2018" name="Sci. Rep.">
        <title>Genomic signatures of local adaptation to the degree of environmental predictability in rotifers.</title>
        <authorList>
            <person name="Franch-Gras L."/>
            <person name="Hahn C."/>
            <person name="Garcia-Roger E.M."/>
            <person name="Carmona M.J."/>
            <person name="Serra M."/>
            <person name="Gomez A."/>
        </authorList>
    </citation>
    <scope>NUCLEOTIDE SEQUENCE [LARGE SCALE GENOMIC DNA]</scope>
    <source>
        <strain evidence="1">HYR1</strain>
    </source>
</reference>
<keyword evidence="2" id="KW-1185">Reference proteome</keyword>
<dbReference type="Proteomes" id="UP000276133">
    <property type="component" value="Unassembled WGS sequence"/>
</dbReference>
<protein>
    <submittedName>
        <fullName evidence="1">Uncharacterized protein</fullName>
    </submittedName>
</protein>
<dbReference type="EMBL" id="REGN01002578">
    <property type="protein sequence ID" value="RNA27229.1"/>
    <property type="molecule type" value="Genomic_DNA"/>
</dbReference>
<sequence length="68" mass="8381">MRFFAMGVLFRIKKPTNQGRLNRFKRKYSVIWPFFILKFNLRKLEIKIGWQLKGEIRLSCMFIFKFTC</sequence>
<proteinExistence type="predicted"/>
<organism evidence="1 2">
    <name type="scientific">Brachionus plicatilis</name>
    <name type="common">Marine rotifer</name>
    <name type="synonym">Brachionus muelleri</name>
    <dbReference type="NCBI Taxonomy" id="10195"/>
    <lineage>
        <taxon>Eukaryota</taxon>
        <taxon>Metazoa</taxon>
        <taxon>Spiralia</taxon>
        <taxon>Gnathifera</taxon>
        <taxon>Rotifera</taxon>
        <taxon>Eurotatoria</taxon>
        <taxon>Monogononta</taxon>
        <taxon>Pseudotrocha</taxon>
        <taxon>Ploima</taxon>
        <taxon>Brachionidae</taxon>
        <taxon>Brachionus</taxon>
    </lineage>
</organism>
<name>A0A3M7RUU5_BRAPC</name>
<comment type="caution">
    <text evidence="1">The sequence shown here is derived from an EMBL/GenBank/DDBJ whole genome shotgun (WGS) entry which is preliminary data.</text>
</comment>
<evidence type="ECO:0000313" key="1">
    <source>
        <dbReference type="EMBL" id="RNA27229.1"/>
    </source>
</evidence>
<accession>A0A3M7RUU5</accession>